<dbReference type="SMART" id="SM01152">
    <property type="entry name" value="DUF167"/>
    <property type="match status" value="1"/>
</dbReference>
<comment type="similarity">
    <text evidence="1 2">Belongs to the UPF0235 family.</text>
</comment>
<keyword evidence="4" id="KW-1185">Reference proteome</keyword>
<dbReference type="Pfam" id="PF02594">
    <property type="entry name" value="DUF167"/>
    <property type="match status" value="1"/>
</dbReference>
<organism evidence="3 4">
    <name type="scientific">Phenylobacterium parvum</name>
    <dbReference type="NCBI Taxonomy" id="2201350"/>
    <lineage>
        <taxon>Bacteria</taxon>
        <taxon>Pseudomonadati</taxon>
        <taxon>Pseudomonadota</taxon>
        <taxon>Alphaproteobacteria</taxon>
        <taxon>Caulobacterales</taxon>
        <taxon>Caulobacteraceae</taxon>
        <taxon>Phenylobacterium</taxon>
    </lineage>
</organism>
<sequence>MRLVVRVTPRGGRDAVEGWMRDEAGRPVLKVRVTAPPAEGAANAAVLKTLSSALGLPKSALTLAAGASARIKQVEVRGLHAAGLAACLGAPPPA</sequence>
<dbReference type="AlphaFoldDB" id="A0A2Z3I5Q4"/>
<dbReference type="HAMAP" id="MF_00634">
    <property type="entry name" value="UPF0235"/>
    <property type="match status" value="1"/>
</dbReference>
<dbReference type="PANTHER" id="PTHR13420">
    <property type="entry name" value="UPF0235 PROTEIN C15ORF40"/>
    <property type="match status" value="1"/>
</dbReference>
<dbReference type="OrthoDB" id="9801972at2"/>
<gene>
    <name evidence="3" type="ORF">HYN04_12535</name>
</gene>
<accession>A0A2Z3I5Q4</accession>
<evidence type="ECO:0000313" key="3">
    <source>
        <dbReference type="EMBL" id="AWM78864.1"/>
    </source>
</evidence>
<dbReference type="SUPFAM" id="SSF69786">
    <property type="entry name" value="YggU-like"/>
    <property type="match status" value="1"/>
</dbReference>
<dbReference type="EMBL" id="CP029479">
    <property type="protein sequence ID" value="AWM78864.1"/>
    <property type="molecule type" value="Genomic_DNA"/>
</dbReference>
<evidence type="ECO:0000256" key="1">
    <source>
        <dbReference type="ARBA" id="ARBA00010364"/>
    </source>
</evidence>
<dbReference type="InterPro" id="IPR036591">
    <property type="entry name" value="YggU-like_sf"/>
</dbReference>
<name>A0A2Z3I5Q4_9CAUL</name>
<dbReference type="InterPro" id="IPR003746">
    <property type="entry name" value="DUF167"/>
</dbReference>
<reference evidence="4" key="1">
    <citation type="submission" date="2018-05" db="EMBL/GenBank/DDBJ databases">
        <title>Genome sequencing of Phenylobacterium sp. HYN0004.</title>
        <authorList>
            <person name="Yi H."/>
            <person name="Baek C."/>
        </authorList>
    </citation>
    <scope>NUCLEOTIDE SEQUENCE [LARGE SCALE GENOMIC DNA]</scope>
    <source>
        <strain evidence="4">HYN0004</strain>
    </source>
</reference>
<evidence type="ECO:0000256" key="2">
    <source>
        <dbReference type="HAMAP-Rule" id="MF_00634"/>
    </source>
</evidence>
<dbReference type="Proteomes" id="UP000247763">
    <property type="component" value="Chromosome"/>
</dbReference>
<dbReference type="NCBIfam" id="TIGR00251">
    <property type="entry name" value="DUF167 family protein"/>
    <property type="match status" value="1"/>
</dbReference>
<dbReference type="GO" id="GO:0005737">
    <property type="term" value="C:cytoplasm"/>
    <property type="evidence" value="ECO:0007669"/>
    <property type="project" value="TreeGrafter"/>
</dbReference>
<dbReference type="Gene3D" id="3.30.1200.10">
    <property type="entry name" value="YggU-like"/>
    <property type="match status" value="1"/>
</dbReference>
<dbReference type="PANTHER" id="PTHR13420:SF7">
    <property type="entry name" value="UPF0235 PROTEIN C15ORF40"/>
    <property type="match status" value="1"/>
</dbReference>
<dbReference type="RefSeq" id="WP_110451430.1">
    <property type="nucleotide sequence ID" value="NZ_CP029479.1"/>
</dbReference>
<evidence type="ECO:0000313" key="4">
    <source>
        <dbReference type="Proteomes" id="UP000247763"/>
    </source>
</evidence>
<dbReference type="KEGG" id="phb:HYN04_12535"/>
<protein>
    <recommendedName>
        <fullName evidence="2">UPF0235 protein HYN04_12535</fullName>
    </recommendedName>
</protein>
<proteinExistence type="inferred from homology"/>